<keyword evidence="4" id="KW-1185">Reference proteome</keyword>
<dbReference type="PANTHER" id="PTHR10177">
    <property type="entry name" value="CYCLINS"/>
    <property type="match status" value="1"/>
</dbReference>
<sequence>MGDDDVAPHDGGLPAVHCGEEIDPETAVRRLRALASSEALYAPRSDYIDAVQRDGMSEAWRTKIMAWFGQLGDSFKLKRETLSSATNYLDRLASIASIFLASKIEETRPFRTSDFVTLSDGLFSASDLRLMELELLCTLKWHLNPPTVHASIHNLLVLFGGRADARGVGTRALRYADLVRGDVAFLQYPPSMIAVASVICALKQMGAAVGLVSDWMVRVHDCHLPYTDRPDAAQLITECGLKLIALDGDGPLGGGADDAAWPDDRSACDGDGDGVDGEVERATSGGAPLVAASASDDEGDEGTDASDMDRTSPNNVMDVDQIEAFAQEPLFGPKR</sequence>
<gene>
    <name evidence="3" type="ORF">SO694_000134117</name>
</gene>
<feature type="compositionally biased region" description="Acidic residues" evidence="1">
    <location>
        <begin position="295"/>
        <end position="306"/>
    </location>
</feature>
<dbReference type="Gene3D" id="1.10.472.10">
    <property type="entry name" value="Cyclin-like"/>
    <property type="match status" value="2"/>
</dbReference>
<organism evidence="3 4">
    <name type="scientific">Aureococcus anophagefferens</name>
    <name type="common">Harmful bloom alga</name>
    <dbReference type="NCBI Taxonomy" id="44056"/>
    <lineage>
        <taxon>Eukaryota</taxon>
        <taxon>Sar</taxon>
        <taxon>Stramenopiles</taxon>
        <taxon>Ochrophyta</taxon>
        <taxon>Pelagophyceae</taxon>
        <taxon>Pelagomonadales</taxon>
        <taxon>Pelagomonadaceae</taxon>
        <taxon>Aureococcus</taxon>
    </lineage>
</organism>
<evidence type="ECO:0000313" key="3">
    <source>
        <dbReference type="EMBL" id="KAK7242271.1"/>
    </source>
</evidence>
<name>A0ABR1G207_AURAN</name>
<dbReference type="InterPro" id="IPR039361">
    <property type="entry name" value="Cyclin"/>
</dbReference>
<dbReference type="InterPro" id="IPR006671">
    <property type="entry name" value="Cyclin_N"/>
</dbReference>
<dbReference type="InterPro" id="IPR036915">
    <property type="entry name" value="Cyclin-like_sf"/>
</dbReference>
<comment type="caution">
    <text evidence="3">The sequence shown here is derived from an EMBL/GenBank/DDBJ whole genome shotgun (WGS) entry which is preliminary data.</text>
</comment>
<evidence type="ECO:0000256" key="1">
    <source>
        <dbReference type="SAM" id="MobiDB-lite"/>
    </source>
</evidence>
<feature type="domain" description="Cyclin N-terminal" evidence="2">
    <location>
        <begin position="33"/>
        <end position="144"/>
    </location>
</feature>
<evidence type="ECO:0000259" key="2">
    <source>
        <dbReference type="Pfam" id="PF00134"/>
    </source>
</evidence>
<feature type="region of interest" description="Disordered" evidence="1">
    <location>
        <begin position="254"/>
        <end position="318"/>
    </location>
</feature>
<dbReference type="Proteomes" id="UP001363151">
    <property type="component" value="Unassembled WGS sequence"/>
</dbReference>
<reference evidence="3 4" key="1">
    <citation type="submission" date="2024-03" db="EMBL/GenBank/DDBJ databases">
        <title>Aureococcus anophagefferens CCMP1851 and Kratosvirus quantuckense: Draft genome of a second virus-susceptible host strain in the model system.</title>
        <authorList>
            <person name="Chase E."/>
            <person name="Truchon A.R."/>
            <person name="Schepens W."/>
            <person name="Wilhelm S.W."/>
        </authorList>
    </citation>
    <scope>NUCLEOTIDE SEQUENCE [LARGE SCALE GENOMIC DNA]</scope>
    <source>
        <strain evidence="3 4">CCMP1851</strain>
    </source>
</reference>
<dbReference type="EMBL" id="JBBJCI010000146">
    <property type="protein sequence ID" value="KAK7242271.1"/>
    <property type="molecule type" value="Genomic_DNA"/>
</dbReference>
<protein>
    <recommendedName>
        <fullName evidence="2">Cyclin N-terminal domain-containing protein</fullName>
    </recommendedName>
</protein>
<accession>A0ABR1G207</accession>
<dbReference type="SUPFAM" id="SSF47954">
    <property type="entry name" value="Cyclin-like"/>
    <property type="match status" value="1"/>
</dbReference>
<dbReference type="Pfam" id="PF00134">
    <property type="entry name" value="Cyclin_N"/>
    <property type="match status" value="1"/>
</dbReference>
<proteinExistence type="predicted"/>
<evidence type="ECO:0000313" key="4">
    <source>
        <dbReference type="Proteomes" id="UP001363151"/>
    </source>
</evidence>